<dbReference type="Proteomes" id="UP001459277">
    <property type="component" value="Unassembled WGS sequence"/>
</dbReference>
<reference evidence="1 2" key="1">
    <citation type="submission" date="2024-01" db="EMBL/GenBank/DDBJ databases">
        <title>A telomere-to-telomere, gap-free genome of sweet tea (Lithocarpus litseifolius).</title>
        <authorList>
            <person name="Zhou J."/>
        </authorList>
    </citation>
    <scope>NUCLEOTIDE SEQUENCE [LARGE SCALE GENOMIC DNA]</scope>
    <source>
        <strain evidence="1">Zhou-2022a</strain>
        <tissue evidence="1">Leaf</tissue>
    </source>
</reference>
<sequence length="121" mass="14083">MSKQISKAIPTYTIGCLKIPLGLCHDIEALIKKFWWGQKSGRRKIHWVKWDELKKSKVVGGMRFRDLALYNDSLLAKQAWRLLQNRSSLFYKVFKARFFPNCSIMEAKDSKGGSYALEEHT</sequence>
<name>A0AAW2D1X1_9ROSI</name>
<dbReference type="PANTHER" id="PTHR33116:SF86">
    <property type="entry name" value="REVERSE TRANSCRIPTASE DOMAIN-CONTAINING PROTEIN"/>
    <property type="match status" value="1"/>
</dbReference>
<accession>A0AAW2D1X1</accession>
<evidence type="ECO:0008006" key="3">
    <source>
        <dbReference type="Google" id="ProtNLM"/>
    </source>
</evidence>
<evidence type="ECO:0000313" key="1">
    <source>
        <dbReference type="EMBL" id="KAL0003365.1"/>
    </source>
</evidence>
<evidence type="ECO:0000313" key="2">
    <source>
        <dbReference type="Proteomes" id="UP001459277"/>
    </source>
</evidence>
<protein>
    <recommendedName>
        <fullName evidence="3">Reverse transcriptase</fullName>
    </recommendedName>
</protein>
<dbReference type="AlphaFoldDB" id="A0AAW2D1X1"/>
<comment type="caution">
    <text evidence="1">The sequence shown here is derived from an EMBL/GenBank/DDBJ whole genome shotgun (WGS) entry which is preliminary data.</text>
</comment>
<dbReference type="PANTHER" id="PTHR33116">
    <property type="entry name" value="REVERSE TRANSCRIPTASE ZINC-BINDING DOMAIN-CONTAINING PROTEIN-RELATED-RELATED"/>
    <property type="match status" value="1"/>
</dbReference>
<organism evidence="1 2">
    <name type="scientific">Lithocarpus litseifolius</name>
    <dbReference type="NCBI Taxonomy" id="425828"/>
    <lineage>
        <taxon>Eukaryota</taxon>
        <taxon>Viridiplantae</taxon>
        <taxon>Streptophyta</taxon>
        <taxon>Embryophyta</taxon>
        <taxon>Tracheophyta</taxon>
        <taxon>Spermatophyta</taxon>
        <taxon>Magnoliopsida</taxon>
        <taxon>eudicotyledons</taxon>
        <taxon>Gunneridae</taxon>
        <taxon>Pentapetalae</taxon>
        <taxon>rosids</taxon>
        <taxon>fabids</taxon>
        <taxon>Fagales</taxon>
        <taxon>Fagaceae</taxon>
        <taxon>Lithocarpus</taxon>
    </lineage>
</organism>
<gene>
    <name evidence="1" type="ORF">SO802_017146</name>
</gene>
<dbReference type="EMBL" id="JAZDWU010000005">
    <property type="protein sequence ID" value="KAL0003365.1"/>
    <property type="molecule type" value="Genomic_DNA"/>
</dbReference>
<keyword evidence="2" id="KW-1185">Reference proteome</keyword>
<proteinExistence type="predicted"/>